<comment type="caution">
    <text evidence="5">The sequence shown here is derived from an EMBL/GenBank/DDBJ whole genome shotgun (WGS) entry which is preliminary data.</text>
</comment>
<evidence type="ECO:0000256" key="2">
    <source>
        <dbReference type="PROSITE-ProRule" id="PRU00335"/>
    </source>
</evidence>
<organism evidence="5 6">
    <name type="scientific">Chelatococcus asaccharovorans</name>
    <dbReference type="NCBI Taxonomy" id="28210"/>
    <lineage>
        <taxon>Bacteria</taxon>
        <taxon>Pseudomonadati</taxon>
        <taxon>Pseudomonadota</taxon>
        <taxon>Alphaproteobacteria</taxon>
        <taxon>Hyphomicrobiales</taxon>
        <taxon>Chelatococcaceae</taxon>
        <taxon>Chelatococcus</taxon>
    </lineage>
</organism>
<dbReference type="PROSITE" id="PS50977">
    <property type="entry name" value="HTH_TETR_2"/>
    <property type="match status" value="1"/>
</dbReference>
<dbReference type="Proteomes" id="UP000248021">
    <property type="component" value="Unassembled WGS sequence"/>
</dbReference>
<dbReference type="InterPro" id="IPR041490">
    <property type="entry name" value="KstR2_TetR_C"/>
</dbReference>
<accession>A0A2V3U1Q4</accession>
<evidence type="ECO:0000259" key="4">
    <source>
        <dbReference type="PROSITE" id="PS50977"/>
    </source>
</evidence>
<proteinExistence type="predicted"/>
<dbReference type="InterPro" id="IPR050109">
    <property type="entry name" value="HTH-type_TetR-like_transc_reg"/>
</dbReference>
<dbReference type="GO" id="GO:0003700">
    <property type="term" value="F:DNA-binding transcription factor activity"/>
    <property type="evidence" value="ECO:0007669"/>
    <property type="project" value="TreeGrafter"/>
</dbReference>
<keyword evidence="6" id="KW-1185">Reference proteome</keyword>
<feature type="region of interest" description="Disordered" evidence="3">
    <location>
        <begin position="231"/>
        <end position="252"/>
    </location>
</feature>
<evidence type="ECO:0000256" key="1">
    <source>
        <dbReference type="ARBA" id="ARBA00023125"/>
    </source>
</evidence>
<dbReference type="AlphaFoldDB" id="A0A2V3U1Q4"/>
<dbReference type="InterPro" id="IPR036271">
    <property type="entry name" value="Tet_transcr_reg_TetR-rel_C_sf"/>
</dbReference>
<sequence>MAKTGPHKEKTGPRKELMERELLDHATELFARNGYAGTTLRDIADTANIGRTSLYHYFSSKEAFLAALVEEVTLTSSTLLIEIRRRTDLTPRGQLEAAAHMLVMRVLAQPSHFRVLERDEANLPPSLAERHRKGKREALAELAAIIDAGIRSGEFRAAEPQIAALTIFGMCNWPAWWFNPKGQRDAAAVAAVVTGMAVGSISRPEASRRAGPSDVIHAIQDELGTLAQMIGASVDRPEPSESGPSAVVHQKR</sequence>
<dbReference type="Gene3D" id="1.10.357.10">
    <property type="entry name" value="Tetracycline Repressor, domain 2"/>
    <property type="match status" value="1"/>
</dbReference>
<dbReference type="PANTHER" id="PTHR30055:SF146">
    <property type="entry name" value="HTH-TYPE TRANSCRIPTIONAL DUAL REGULATOR CECR"/>
    <property type="match status" value="1"/>
</dbReference>
<protein>
    <submittedName>
        <fullName evidence="5">TetR family transcriptional regulator</fullName>
    </submittedName>
</protein>
<dbReference type="PROSITE" id="PS01081">
    <property type="entry name" value="HTH_TETR_1"/>
    <property type="match status" value="1"/>
</dbReference>
<dbReference type="RefSeq" id="WP_110376925.1">
    <property type="nucleotide sequence ID" value="NZ_JAHBRY010000003.1"/>
</dbReference>
<dbReference type="EMBL" id="QJJK01000010">
    <property type="protein sequence ID" value="PXW55343.1"/>
    <property type="molecule type" value="Genomic_DNA"/>
</dbReference>
<dbReference type="SUPFAM" id="SSF48498">
    <property type="entry name" value="Tetracyclin repressor-like, C-terminal domain"/>
    <property type="match status" value="1"/>
</dbReference>
<name>A0A2V3U1Q4_9HYPH</name>
<feature type="domain" description="HTH tetR-type" evidence="4">
    <location>
        <begin position="16"/>
        <end position="76"/>
    </location>
</feature>
<dbReference type="PANTHER" id="PTHR30055">
    <property type="entry name" value="HTH-TYPE TRANSCRIPTIONAL REGULATOR RUTR"/>
    <property type="match status" value="1"/>
</dbReference>
<dbReference type="InterPro" id="IPR001647">
    <property type="entry name" value="HTH_TetR"/>
</dbReference>
<gene>
    <name evidence="5" type="ORF">C7450_110282</name>
</gene>
<feature type="DNA-binding region" description="H-T-H motif" evidence="2">
    <location>
        <begin position="39"/>
        <end position="58"/>
    </location>
</feature>
<dbReference type="Pfam" id="PF00440">
    <property type="entry name" value="TetR_N"/>
    <property type="match status" value="1"/>
</dbReference>
<keyword evidence="1 2" id="KW-0238">DNA-binding</keyword>
<dbReference type="SUPFAM" id="SSF46689">
    <property type="entry name" value="Homeodomain-like"/>
    <property type="match status" value="1"/>
</dbReference>
<dbReference type="InterPro" id="IPR009057">
    <property type="entry name" value="Homeodomain-like_sf"/>
</dbReference>
<reference evidence="5 6" key="1">
    <citation type="submission" date="2018-05" db="EMBL/GenBank/DDBJ databases">
        <title>Genomic Encyclopedia of Type Strains, Phase IV (KMG-IV): sequencing the most valuable type-strain genomes for metagenomic binning, comparative biology and taxonomic classification.</title>
        <authorList>
            <person name="Goeker M."/>
        </authorList>
    </citation>
    <scope>NUCLEOTIDE SEQUENCE [LARGE SCALE GENOMIC DNA]</scope>
    <source>
        <strain evidence="5 6">DSM 6462</strain>
    </source>
</reference>
<dbReference type="InterPro" id="IPR023772">
    <property type="entry name" value="DNA-bd_HTH_TetR-type_CS"/>
</dbReference>
<dbReference type="GO" id="GO:0000976">
    <property type="term" value="F:transcription cis-regulatory region binding"/>
    <property type="evidence" value="ECO:0007669"/>
    <property type="project" value="TreeGrafter"/>
</dbReference>
<evidence type="ECO:0000313" key="5">
    <source>
        <dbReference type="EMBL" id="PXW55343.1"/>
    </source>
</evidence>
<evidence type="ECO:0000256" key="3">
    <source>
        <dbReference type="SAM" id="MobiDB-lite"/>
    </source>
</evidence>
<evidence type="ECO:0000313" key="6">
    <source>
        <dbReference type="Proteomes" id="UP000248021"/>
    </source>
</evidence>
<dbReference type="Pfam" id="PF17932">
    <property type="entry name" value="TetR_C_24"/>
    <property type="match status" value="1"/>
</dbReference>
<dbReference type="Gene3D" id="1.10.10.60">
    <property type="entry name" value="Homeodomain-like"/>
    <property type="match status" value="1"/>
</dbReference>
<dbReference type="PRINTS" id="PR00455">
    <property type="entry name" value="HTHTETR"/>
</dbReference>
<dbReference type="OrthoDB" id="9787680at2"/>